<dbReference type="InterPro" id="IPR036117">
    <property type="entry name" value="DhaL_dom_sf"/>
</dbReference>
<dbReference type="PANTHER" id="PTHR28629">
    <property type="entry name" value="TRIOKINASE/FMN CYCLASE"/>
    <property type="match status" value="1"/>
</dbReference>
<reference evidence="4 5" key="1">
    <citation type="submission" date="2016-10" db="EMBL/GenBank/DDBJ databases">
        <authorList>
            <person name="de Groot N.N."/>
        </authorList>
    </citation>
    <scope>NUCLEOTIDE SEQUENCE [LARGE SCALE GENOMIC DNA]</scope>
    <source>
        <strain evidence="4 5">ATCC 35022</strain>
    </source>
</reference>
<dbReference type="PANTHER" id="PTHR28629:SF4">
    <property type="entry name" value="TRIOKINASE_FMN CYCLASE"/>
    <property type="match status" value="1"/>
</dbReference>
<dbReference type="InterPro" id="IPR012737">
    <property type="entry name" value="DhaK_L_YcgS"/>
</dbReference>
<keyword evidence="1" id="KW-0808">Transferase</keyword>
<evidence type="ECO:0000313" key="4">
    <source>
        <dbReference type="EMBL" id="SDB02158.1"/>
    </source>
</evidence>
<dbReference type="EMBL" id="FMXQ01000001">
    <property type="protein sequence ID" value="SDB02158.1"/>
    <property type="molecule type" value="Genomic_DNA"/>
</dbReference>
<evidence type="ECO:0000259" key="3">
    <source>
        <dbReference type="PROSITE" id="PS51480"/>
    </source>
</evidence>
<keyword evidence="5" id="KW-1185">Reference proteome</keyword>
<dbReference type="FunFam" id="1.25.40.340:FF:000002">
    <property type="entry name" value="Dihydroxyacetone kinase, L subunit"/>
    <property type="match status" value="1"/>
</dbReference>
<dbReference type="AlphaFoldDB" id="A0A1G6A111"/>
<dbReference type="PROSITE" id="PS51480">
    <property type="entry name" value="DHAL"/>
    <property type="match status" value="1"/>
</dbReference>
<evidence type="ECO:0000313" key="5">
    <source>
        <dbReference type="Proteomes" id="UP000199071"/>
    </source>
</evidence>
<name>A0A1G6A111_9HYPH</name>
<dbReference type="InterPro" id="IPR004007">
    <property type="entry name" value="DhaL_dom"/>
</dbReference>
<dbReference type="InterPro" id="IPR050861">
    <property type="entry name" value="Dihydroxyacetone_Kinase"/>
</dbReference>
<dbReference type="OrthoDB" id="9800291at2"/>
<proteinExistence type="predicted"/>
<dbReference type="GO" id="GO:0005829">
    <property type="term" value="C:cytosol"/>
    <property type="evidence" value="ECO:0007669"/>
    <property type="project" value="TreeGrafter"/>
</dbReference>
<dbReference type="RefSeq" id="WP_090874207.1">
    <property type="nucleotide sequence ID" value="NZ_FMXQ01000001.1"/>
</dbReference>
<dbReference type="Pfam" id="PF02734">
    <property type="entry name" value="Dak2"/>
    <property type="match status" value="1"/>
</dbReference>
<dbReference type="GO" id="GO:0019563">
    <property type="term" value="P:glycerol catabolic process"/>
    <property type="evidence" value="ECO:0007669"/>
    <property type="project" value="TreeGrafter"/>
</dbReference>
<protein>
    <submittedName>
        <fullName evidence="4">Dihydroxyacetone kinase DhaL subunit</fullName>
    </submittedName>
</protein>
<gene>
    <name evidence="4" type="ORF">SAMN02982931_00033</name>
</gene>
<accession>A0A1G6A111</accession>
<keyword evidence="2 4" id="KW-0418">Kinase</keyword>
<dbReference type="SMART" id="SM01120">
    <property type="entry name" value="Dak2"/>
    <property type="match status" value="1"/>
</dbReference>
<evidence type="ECO:0000256" key="1">
    <source>
        <dbReference type="ARBA" id="ARBA00022679"/>
    </source>
</evidence>
<dbReference type="SUPFAM" id="SSF101473">
    <property type="entry name" value="DhaL-like"/>
    <property type="match status" value="1"/>
</dbReference>
<evidence type="ECO:0000256" key="2">
    <source>
        <dbReference type="ARBA" id="ARBA00022777"/>
    </source>
</evidence>
<dbReference type="Gene3D" id="1.25.40.340">
    <property type="match status" value="1"/>
</dbReference>
<sequence length="203" mass="20284">MDFTTSDLQALLTDLADLMRAERDHLCALDGAIGDADHGIAMEQGMVAAAAAAREVTDGTLQDIFNAAAKGFLNAVGASSGPLYATAFMRAGKALGPEKSVPRDSLRQVIVAMAEGIAHRGKAEAGQKTMLDAWLPAAEAASAGADPSAIAAAATEGAEATSGMVAALGRAARLGDRSLGHPDPGAVSAAMIVGVICKALAAS</sequence>
<dbReference type="GO" id="GO:0004371">
    <property type="term" value="F:glycerone kinase activity"/>
    <property type="evidence" value="ECO:0007669"/>
    <property type="project" value="InterPro"/>
</dbReference>
<dbReference type="STRING" id="665467.SAMN02982931_00033"/>
<organism evidence="4 5">
    <name type="scientific">Bauldia litoralis</name>
    <dbReference type="NCBI Taxonomy" id="665467"/>
    <lineage>
        <taxon>Bacteria</taxon>
        <taxon>Pseudomonadati</taxon>
        <taxon>Pseudomonadota</taxon>
        <taxon>Alphaproteobacteria</taxon>
        <taxon>Hyphomicrobiales</taxon>
        <taxon>Kaistiaceae</taxon>
        <taxon>Bauldia</taxon>
    </lineage>
</organism>
<feature type="domain" description="DhaL" evidence="3">
    <location>
        <begin position="6"/>
        <end position="198"/>
    </location>
</feature>
<dbReference type="NCBIfam" id="TIGR02365">
    <property type="entry name" value="dha_L_ycgS"/>
    <property type="match status" value="1"/>
</dbReference>
<dbReference type="Proteomes" id="UP000199071">
    <property type="component" value="Unassembled WGS sequence"/>
</dbReference>